<evidence type="ECO:0000313" key="2">
    <source>
        <dbReference type="Proteomes" id="UP000708208"/>
    </source>
</evidence>
<proteinExistence type="predicted"/>
<keyword evidence="2" id="KW-1185">Reference proteome</keyword>
<feature type="non-terminal residue" evidence="1">
    <location>
        <position position="36"/>
    </location>
</feature>
<protein>
    <submittedName>
        <fullName evidence="1">Uncharacterized protein</fullName>
    </submittedName>
</protein>
<comment type="caution">
    <text evidence="1">The sequence shown here is derived from an EMBL/GenBank/DDBJ whole genome shotgun (WGS) entry which is preliminary data.</text>
</comment>
<sequence>MSQNTCGSDLGSAFYMGQRGPYWVLYNYVKASRQFG</sequence>
<evidence type="ECO:0000313" key="1">
    <source>
        <dbReference type="EMBL" id="CAG7817807.1"/>
    </source>
</evidence>
<dbReference type="AlphaFoldDB" id="A0A8J2KJW2"/>
<accession>A0A8J2KJW2</accession>
<name>A0A8J2KJW2_9HEXA</name>
<organism evidence="1 2">
    <name type="scientific">Allacma fusca</name>
    <dbReference type="NCBI Taxonomy" id="39272"/>
    <lineage>
        <taxon>Eukaryota</taxon>
        <taxon>Metazoa</taxon>
        <taxon>Ecdysozoa</taxon>
        <taxon>Arthropoda</taxon>
        <taxon>Hexapoda</taxon>
        <taxon>Collembola</taxon>
        <taxon>Symphypleona</taxon>
        <taxon>Sminthuridae</taxon>
        <taxon>Allacma</taxon>
    </lineage>
</organism>
<gene>
    <name evidence="1" type="ORF">AFUS01_LOCUS28351</name>
</gene>
<reference evidence="1" key="1">
    <citation type="submission" date="2021-06" db="EMBL/GenBank/DDBJ databases">
        <authorList>
            <person name="Hodson N. C."/>
            <person name="Mongue J. A."/>
            <person name="Jaron S. K."/>
        </authorList>
    </citation>
    <scope>NUCLEOTIDE SEQUENCE</scope>
</reference>
<dbReference type="EMBL" id="CAJVCH010404155">
    <property type="protein sequence ID" value="CAG7817807.1"/>
    <property type="molecule type" value="Genomic_DNA"/>
</dbReference>
<dbReference type="Proteomes" id="UP000708208">
    <property type="component" value="Unassembled WGS sequence"/>
</dbReference>